<sequence length="314" mass="33827">MTRKVGVIGSGNVGSTLANNMLVAGTADTLVLIDTNELKLNSDATDFEDAAANLPTHTTVVRNDYEALADADVVVIAVGSIGVQNDDAKHDRFVELKVTSKAAKEVGTKLKEVGFHGVLVSISNPCDVIAALFQKYTGLPKTQVIGTGTLLDTSRMKKVVGQKFDVDPRSVSGYNLGEHGNSQFSAWSQVRVMGHPVTELAKDRDDVDLDQLAEDVRAGGYVVFHGKKHTNFGIAAAALRLVTAVLNDAHAELPVSNFREEYGTYVGYPAIIGRQGLVRQLQLDLTNEEKDKLAASAKYIKDRFDDVAAKLDNE</sequence>
<accession>A0A099YBY4</accession>
<dbReference type="PIRSF" id="PIRSF000102">
    <property type="entry name" value="Lac_mal_DH"/>
    <property type="match status" value="1"/>
</dbReference>
<dbReference type="Pfam" id="PF02866">
    <property type="entry name" value="Ldh_1_C"/>
    <property type="match status" value="1"/>
</dbReference>
<gene>
    <name evidence="3" type="ORF">LX03_10520</name>
</gene>
<dbReference type="InterPro" id="IPR018177">
    <property type="entry name" value="L-lactate_DH_AS"/>
</dbReference>
<dbReference type="Pfam" id="PF00056">
    <property type="entry name" value="Ldh_1_N"/>
    <property type="match status" value="1"/>
</dbReference>
<comment type="caution">
    <text evidence="3">The sequence shown here is derived from an EMBL/GenBank/DDBJ whole genome shotgun (WGS) entry which is preliminary data.</text>
</comment>
<dbReference type="PANTHER" id="PTHR43128:SF31">
    <property type="entry name" value="L-LACTATE DEHYDROGENASE"/>
    <property type="match status" value="1"/>
</dbReference>
<dbReference type="Gene3D" id="3.40.50.720">
    <property type="entry name" value="NAD(P)-binding Rossmann-like Domain"/>
    <property type="match status" value="1"/>
</dbReference>
<dbReference type="InterPro" id="IPR001236">
    <property type="entry name" value="Lactate/malate_DH_N"/>
</dbReference>
<name>A0A099YBY4_LIMMU</name>
<dbReference type="PANTHER" id="PTHR43128">
    <property type="entry name" value="L-2-HYDROXYCARBOXYLATE DEHYDROGENASE (NAD(P)(+))"/>
    <property type="match status" value="1"/>
</dbReference>
<dbReference type="AlphaFoldDB" id="A0A099YBY4"/>
<dbReference type="Gene3D" id="3.90.110.10">
    <property type="entry name" value="Lactate dehydrogenase/glycoside hydrolase, family 4, C-terminal"/>
    <property type="match status" value="1"/>
</dbReference>
<evidence type="ECO:0000256" key="2">
    <source>
        <dbReference type="ARBA" id="ARBA00023002"/>
    </source>
</evidence>
<evidence type="ECO:0000256" key="1">
    <source>
        <dbReference type="ARBA" id="ARBA00006054"/>
    </source>
</evidence>
<dbReference type="InterPro" id="IPR036291">
    <property type="entry name" value="NAD(P)-bd_dom_sf"/>
</dbReference>
<dbReference type="Proteomes" id="UP000030001">
    <property type="component" value="Unassembled WGS sequence"/>
</dbReference>
<keyword evidence="2" id="KW-0560">Oxidoreductase</keyword>
<dbReference type="GO" id="GO:0006089">
    <property type="term" value="P:lactate metabolic process"/>
    <property type="evidence" value="ECO:0007669"/>
    <property type="project" value="TreeGrafter"/>
</dbReference>
<dbReference type="PRINTS" id="PR00086">
    <property type="entry name" value="LLDHDRGNASE"/>
</dbReference>
<evidence type="ECO:0000313" key="4">
    <source>
        <dbReference type="Proteomes" id="UP000030001"/>
    </source>
</evidence>
<dbReference type="PROSITE" id="PS00064">
    <property type="entry name" value="L_LDH"/>
    <property type="match status" value="1"/>
</dbReference>
<dbReference type="InterPro" id="IPR022383">
    <property type="entry name" value="Lactate/malate_DH_C"/>
</dbReference>
<dbReference type="InterPro" id="IPR001557">
    <property type="entry name" value="L-lactate/malate_DH"/>
</dbReference>
<proteinExistence type="inferred from homology"/>
<dbReference type="InterPro" id="IPR015955">
    <property type="entry name" value="Lactate_DH/Glyco_Ohase_4_C"/>
</dbReference>
<dbReference type="RefSeq" id="WP_034541190.1">
    <property type="nucleotide sequence ID" value="NZ_CABMGR010000012.1"/>
</dbReference>
<comment type="similarity">
    <text evidence="1">Belongs to the LDH/MDH superfamily. LDH family.</text>
</comment>
<dbReference type="SUPFAM" id="SSF51735">
    <property type="entry name" value="NAD(P)-binding Rossmann-fold domains"/>
    <property type="match status" value="1"/>
</dbReference>
<dbReference type="CDD" id="cd05291">
    <property type="entry name" value="HicDH_like"/>
    <property type="match status" value="1"/>
</dbReference>
<organism evidence="3 4">
    <name type="scientific">Limosilactobacillus mucosae</name>
    <name type="common">Lactobacillus mucosae</name>
    <dbReference type="NCBI Taxonomy" id="97478"/>
    <lineage>
        <taxon>Bacteria</taxon>
        <taxon>Bacillati</taxon>
        <taxon>Bacillota</taxon>
        <taxon>Bacilli</taxon>
        <taxon>Lactobacillales</taxon>
        <taxon>Lactobacillaceae</taxon>
        <taxon>Limosilactobacillus</taxon>
    </lineage>
</organism>
<evidence type="ECO:0000313" key="3">
    <source>
        <dbReference type="EMBL" id="KGL66383.1"/>
    </source>
</evidence>
<dbReference type="SUPFAM" id="SSF56327">
    <property type="entry name" value="LDH C-terminal domain-like"/>
    <property type="match status" value="1"/>
</dbReference>
<dbReference type="GO" id="GO:0004459">
    <property type="term" value="F:L-lactate dehydrogenase (NAD+) activity"/>
    <property type="evidence" value="ECO:0007669"/>
    <property type="project" value="InterPro"/>
</dbReference>
<reference evidence="3 4" key="1">
    <citation type="submission" date="2014-09" db="EMBL/GenBank/DDBJ databases">
        <title>Lactobacillus mucosae CRL573 Genome Sequencing.</title>
        <authorList>
            <person name="Bleckwedel J."/>
            <person name="Teran L.C."/>
            <person name="Bonacina J."/>
            <person name="Saavedra L."/>
            <person name="Mozzi F.B."/>
            <person name="Raya R.R."/>
        </authorList>
    </citation>
    <scope>NUCLEOTIDE SEQUENCE [LARGE SCALE GENOMIC DNA]</scope>
    <source>
        <strain evidence="3 4">CRL573</strain>
    </source>
</reference>
<dbReference type="EMBL" id="JROC01000037">
    <property type="protein sequence ID" value="KGL66383.1"/>
    <property type="molecule type" value="Genomic_DNA"/>
</dbReference>
<protein>
    <submittedName>
        <fullName evidence="3">L-2-hydroxyisocaproate dehydrogenase</fullName>
    </submittedName>
</protein>